<dbReference type="SUPFAM" id="SSF48403">
    <property type="entry name" value="Ankyrin repeat"/>
    <property type="match status" value="1"/>
</dbReference>
<keyword evidence="6" id="KW-0040">ANK repeat</keyword>
<dbReference type="GO" id="GO:0034703">
    <property type="term" value="C:cation channel complex"/>
    <property type="evidence" value="ECO:0007669"/>
    <property type="project" value="TreeGrafter"/>
</dbReference>
<evidence type="ECO:0000256" key="8">
    <source>
        <dbReference type="ARBA" id="ARBA00023136"/>
    </source>
</evidence>
<evidence type="ECO:0000256" key="9">
    <source>
        <dbReference type="ARBA" id="ARBA00023303"/>
    </source>
</evidence>
<feature type="domain" description="Transient receptor ion channel" evidence="11">
    <location>
        <begin position="110"/>
        <end position="172"/>
    </location>
</feature>
<dbReference type="EnsemblMetazoa" id="BGLB036795-RA">
    <property type="protein sequence ID" value="BGLB036795-PA"/>
    <property type="gene ID" value="BGLB036795"/>
</dbReference>
<accession>A0A2C9LZJ2</accession>
<proteinExistence type="predicted"/>
<dbReference type="Proteomes" id="UP000076420">
    <property type="component" value="Unassembled WGS sequence"/>
</dbReference>
<dbReference type="AlphaFoldDB" id="A0A2C9LZJ2"/>
<dbReference type="SMART" id="SM01420">
    <property type="entry name" value="TRP_2"/>
    <property type="match status" value="1"/>
</dbReference>
<evidence type="ECO:0000256" key="2">
    <source>
        <dbReference type="ARBA" id="ARBA00022448"/>
    </source>
</evidence>
<dbReference type="PANTHER" id="PTHR10117:SF79">
    <property type="entry name" value="SHORT TRANSIENT RECEPTOR POTENTIAL CHANNEL 3-LIKE"/>
    <property type="match status" value="1"/>
</dbReference>
<dbReference type="InterPro" id="IPR036770">
    <property type="entry name" value="Ankyrin_rpt-contain_sf"/>
</dbReference>
<evidence type="ECO:0000256" key="6">
    <source>
        <dbReference type="ARBA" id="ARBA00023043"/>
    </source>
</evidence>
<comment type="subcellular location">
    <subcellularLocation>
        <location evidence="1">Membrane</location>
        <topology evidence="1">Multi-pass membrane protein</topology>
    </subcellularLocation>
</comment>
<feature type="transmembrane region" description="Helical" evidence="10">
    <location>
        <begin position="639"/>
        <end position="661"/>
    </location>
</feature>
<feature type="transmembrane region" description="Helical" evidence="10">
    <location>
        <begin position="396"/>
        <end position="417"/>
    </location>
</feature>
<evidence type="ECO:0000313" key="12">
    <source>
        <dbReference type="EnsemblMetazoa" id="BGLB036795-PA"/>
    </source>
</evidence>
<dbReference type="GO" id="GO:0070679">
    <property type="term" value="F:inositol 1,4,5 trisphosphate binding"/>
    <property type="evidence" value="ECO:0007669"/>
    <property type="project" value="TreeGrafter"/>
</dbReference>
<evidence type="ECO:0000256" key="10">
    <source>
        <dbReference type="SAM" id="Phobius"/>
    </source>
</evidence>
<dbReference type="VEuPathDB" id="VectorBase:BGLAX_032629"/>
<dbReference type="KEGG" id="bgt:106053674"/>
<evidence type="ECO:0000259" key="11">
    <source>
        <dbReference type="SMART" id="SM01420"/>
    </source>
</evidence>
<protein>
    <recommendedName>
        <fullName evidence="11">Transient receptor ion channel domain-containing protein</fullName>
    </recommendedName>
</protein>
<dbReference type="Gene3D" id="1.10.287.70">
    <property type="match status" value="1"/>
</dbReference>
<gene>
    <name evidence="12" type="primary">106053674</name>
</gene>
<dbReference type="GO" id="GO:0005886">
    <property type="term" value="C:plasma membrane"/>
    <property type="evidence" value="ECO:0007669"/>
    <property type="project" value="TreeGrafter"/>
</dbReference>
<sequence>MLPNRRCVIVEFLLERSSRHHIYEAVLQAISAGHTQIADTILKHKRYLEMWKEKRKLGATDDFYKTAYPDSQFSPDLTPLILASQKNQYEIVQLLLLRGETIIKPHKFSCDCQECQNKIKFDQLRLAKYRLNAYKGLASEAYISLSSKDPILTAFELAAELRRLSSVEKHFKREYRDLADQLSDYVVKLLDRIRSQKELELVLNKTGKPLQEKFDSLARFKLALKYKEKKFIAHPSCQQRLIRSWYHGVGKLERASWPVRLLLLLLFVMTYPVLVLLHVLFPNSKAAKILQFPFVKFTCHAVSFTLFLALIIVSTWESSQSVSKYITFRSTYNRTYIARYSNLIQQCDDSLYGEDFPLRPSLPSVTDILLTLWIIGMVCQECHQLYQSGLREHISLYNLMDFMLLCAYIATLSLRYWTMYKKIIQKELQTMSPTLDEGTDLPVSYEPSPNIARRLQLVNMLEESEKLTYQDATVVPVKCVLPVGAEVSTVVSDVVSNVVSNAVSTMESDVVSNVVGEDQILSTEDATVLKSEAPVIEQEESSVLSIFPTFRHDVKEKTLGVYCHYAKCTASGCHYARCTATMLDRIRWLPTDPINVSESLFALANIMSFFRISYLLPANGILGPLQISLGRMLKDIAKFGVLFVLVIFAFMLGLHNLYWYYSDRKDIELNKTWHPAEVKAEKHFGDVLATFRTVFWAMFGRGERTVVELGEYNALTEDIGYFIYGAYNVAMVTVLLNMLIAMMTRSFTRIAEDSDREWKFARSTLYMDYIGHGSTLPPPLNLLTVPKAIVKIITDTCENEQHTVPS</sequence>
<keyword evidence="3 10" id="KW-0812">Transmembrane</keyword>
<dbReference type="Gene3D" id="1.25.40.20">
    <property type="entry name" value="Ankyrin repeat-containing domain"/>
    <property type="match status" value="1"/>
</dbReference>
<evidence type="ECO:0000256" key="1">
    <source>
        <dbReference type="ARBA" id="ARBA00004141"/>
    </source>
</evidence>
<name>A0A2C9LZJ2_BIOGL</name>
<keyword evidence="9" id="KW-0407">Ion channel</keyword>
<dbReference type="InterPro" id="IPR005821">
    <property type="entry name" value="Ion_trans_dom"/>
</dbReference>
<evidence type="ECO:0000256" key="3">
    <source>
        <dbReference type="ARBA" id="ARBA00022692"/>
    </source>
</evidence>
<dbReference type="PRINTS" id="PR01097">
    <property type="entry name" value="TRNSRECEPTRP"/>
</dbReference>
<dbReference type="Pfam" id="PF08344">
    <property type="entry name" value="TRP_2"/>
    <property type="match status" value="1"/>
</dbReference>
<dbReference type="PANTHER" id="PTHR10117">
    <property type="entry name" value="TRANSIENT RECEPTOR POTENTIAL CHANNEL"/>
    <property type="match status" value="1"/>
</dbReference>
<evidence type="ECO:0000256" key="7">
    <source>
        <dbReference type="ARBA" id="ARBA00023065"/>
    </source>
</evidence>
<dbReference type="InterPro" id="IPR013555">
    <property type="entry name" value="TRP_dom"/>
</dbReference>
<dbReference type="Pfam" id="PF00520">
    <property type="entry name" value="Ion_trans"/>
    <property type="match status" value="1"/>
</dbReference>
<keyword evidence="2" id="KW-0813">Transport</keyword>
<feature type="transmembrane region" description="Helical" evidence="10">
    <location>
        <begin position="719"/>
        <end position="740"/>
    </location>
</feature>
<evidence type="ECO:0000313" key="13">
    <source>
        <dbReference type="Proteomes" id="UP000076420"/>
    </source>
</evidence>
<dbReference type="InterPro" id="IPR002153">
    <property type="entry name" value="TRPC_channel"/>
</dbReference>
<feature type="transmembrane region" description="Helical" evidence="10">
    <location>
        <begin position="293"/>
        <end position="316"/>
    </location>
</feature>
<feature type="transmembrane region" description="Helical" evidence="10">
    <location>
        <begin position="261"/>
        <end position="281"/>
    </location>
</feature>
<dbReference type="STRING" id="6526.A0A2C9LZJ2"/>
<dbReference type="GO" id="GO:0007338">
    <property type="term" value="P:single fertilization"/>
    <property type="evidence" value="ECO:0007669"/>
    <property type="project" value="TreeGrafter"/>
</dbReference>
<evidence type="ECO:0000256" key="5">
    <source>
        <dbReference type="ARBA" id="ARBA00022989"/>
    </source>
</evidence>
<keyword evidence="8 10" id="KW-0472">Membrane</keyword>
<organism evidence="12 13">
    <name type="scientific">Biomphalaria glabrata</name>
    <name type="common">Bloodfluke planorb</name>
    <name type="synonym">Freshwater snail</name>
    <dbReference type="NCBI Taxonomy" id="6526"/>
    <lineage>
        <taxon>Eukaryota</taxon>
        <taxon>Metazoa</taxon>
        <taxon>Spiralia</taxon>
        <taxon>Lophotrochozoa</taxon>
        <taxon>Mollusca</taxon>
        <taxon>Gastropoda</taxon>
        <taxon>Heterobranchia</taxon>
        <taxon>Euthyneura</taxon>
        <taxon>Panpulmonata</taxon>
        <taxon>Hygrophila</taxon>
        <taxon>Lymnaeoidea</taxon>
        <taxon>Planorbidae</taxon>
        <taxon>Biomphalaria</taxon>
    </lineage>
</organism>
<evidence type="ECO:0000256" key="4">
    <source>
        <dbReference type="ARBA" id="ARBA00022737"/>
    </source>
</evidence>
<keyword evidence="5 10" id="KW-1133">Transmembrane helix</keyword>
<dbReference type="GO" id="GO:0051480">
    <property type="term" value="P:regulation of cytosolic calcium ion concentration"/>
    <property type="evidence" value="ECO:0007669"/>
    <property type="project" value="TreeGrafter"/>
</dbReference>
<dbReference type="GO" id="GO:0015279">
    <property type="term" value="F:store-operated calcium channel activity"/>
    <property type="evidence" value="ECO:0007669"/>
    <property type="project" value="TreeGrafter"/>
</dbReference>
<dbReference type="VEuPathDB" id="VectorBase:BGLB036795"/>
<reference evidence="12" key="1">
    <citation type="submission" date="2020-05" db="UniProtKB">
        <authorList>
            <consortium name="EnsemblMetazoa"/>
        </authorList>
    </citation>
    <scope>IDENTIFICATION</scope>
    <source>
        <strain evidence="12">BB02</strain>
    </source>
</reference>
<keyword evidence="4" id="KW-0677">Repeat</keyword>
<keyword evidence="7" id="KW-0406">Ion transport</keyword>